<feature type="compositionally biased region" description="Polar residues" evidence="10">
    <location>
        <begin position="575"/>
        <end position="585"/>
    </location>
</feature>
<dbReference type="SUPFAM" id="SSF56112">
    <property type="entry name" value="Protein kinase-like (PK-like)"/>
    <property type="match status" value="1"/>
</dbReference>
<evidence type="ECO:0000256" key="1">
    <source>
        <dbReference type="ARBA" id="ARBA00012513"/>
    </source>
</evidence>
<dbReference type="Gene3D" id="3.30.200.20">
    <property type="entry name" value="Phosphorylase Kinase, domain 1"/>
    <property type="match status" value="1"/>
</dbReference>
<reference evidence="14 15" key="1">
    <citation type="submission" date="2019-08" db="EMBL/GenBank/DDBJ databases">
        <title>In-depth cultivation of the pig gut microbiome towards novel bacterial diversity and tailored functional studies.</title>
        <authorList>
            <person name="Wylensek D."/>
            <person name="Hitch T.C.A."/>
            <person name="Clavel T."/>
        </authorList>
    </citation>
    <scope>NUCLEOTIDE SEQUENCE [LARGE SCALE GENOMIC DNA]</scope>
    <source>
        <strain evidence="14 15">WCA-693-APC-5D-A</strain>
    </source>
</reference>
<dbReference type="PROSITE" id="PS50011">
    <property type="entry name" value="PROTEIN_KINASE_DOM"/>
    <property type="match status" value="1"/>
</dbReference>
<accession>A0A6I2UGY5</accession>
<dbReference type="GO" id="GO:0005524">
    <property type="term" value="F:ATP binding"/>
    <property type="evidence" value="ECO:0007669"/>
    <property type="project" value="UniProtKB-UniRule"/>
</dbReference>
<dbReference type="SUPFAM" id="SSF54184">
    <property type="entry name" value="Penicillin-binding protein 2x (pbp-2x), c-terminal domain"/>
    <property type="match status" value="1"/>
</dbReference>
<evidence type="ECO:0000256" key="7">
    <source>
        <dbReference type="ARBA" id="ARBA00047899"/>
    </source>
</evidence>
<comment type="caution">
    <text evidence="14">The sequence shown here is derived from an EMBL/GenBank/DDBJ whole genome shotgun (WGS) entry which is preliminary data.</text>
</comment>
<dbReference type="AlphaFoldDB" id="A0A6I2UGY5"/>
<name>A0A6I2UGY5_9FIRM</name>
<dbReference type="SMART" id="SM00220">
    <property type="entry name" value="S_TKc"/>
    <property type="match status" value="1"/>
</dbReference>
<keyword evidence="11" id="KW-0812">Transmembrane</keyword>
<keyword evidence="5 14" id="KW-0418">Kinase</keyword>
<keyword evidence="6 9" id="KW-0067">ATP-binding</keyword>
<dbReference type="CDD" id="cd14014">
    <property type="entry name" value="STKc_PknB_like"/>
    <property type="match status" value="1"/>
</dbReference>
<evidence type="ECO:0000256" key="9">
    <source>
        <dbReference type="PROSITE-ProRule" id="PRU10141"/>
    </source>
</evidence>
<evidence type="ECO:0000256" key="8">
    <source>
        <dbReference type="ARBA" id="ARBA00048679"/>
    </source>
</evidence>
<protein>
    <recommendedName>
        <fullName evidence="1">non-specific serine/threonine protein kinase</fullName>
        <ecNumber evidence="1">2.7.11.1</ecNumber>
    </recommendedName>
</protein>
<keyword evidence="3" id="KW-0808">Transferase</keyword>
<feature type="compositionally biased region" description="Basic and acidic residues" evidence="10">
    <location>
        <begin position="586"/>
        <end position="598"/>
    </location>
</feature>
<dbReference type="PANTHER" id="PTHR43289">
    <property type="entry name" value="MITOGEN-ACTIVATED PROTEIN KINASE KINASE KINASE 20-RELATED"/>
    <property type="match status" value="1"/>
</dbReference>
<evidence type="ECO:0000256" key="6">
    <source>
        <dbReference type="ARBA" id="ARBA00022840"/>
    </source>
</evidence>
<dbReference type="InterPro" id="IPR005543">
    <property type="entry name" value="PASTA_dom"/>
</dbReference>
<evidence type="ECO:0000256" key="10">
    <source>
        <dbReference type="SAM" id="MobiDB-lite"/>
    </source>
</evidence>
<comment type="catalytic activity">
    <reaction evidence="8">
        <text>L-seryl-[protein] + ATP = O-phospho-L-seryl-[protein] + ADP + H(+)</text>
        <dbReference type="Rhea" id="RHEA:17989"/>
        <dbReference type="Rhea" id="RHEA-COMP:9863"/>
        <dbReference type="Rhea" id="RHEA-COMP:11604"/>
        <dbReference type="ChEBI" id="CHEBI:15378"/>
        <dbReference type="ChEBI" id="CHEBI:29999"/>
        <dbReference type="ChEBI" id="CHEBI:30616"/>
        <dbReference type="ChEBI" id="CHEBI:83421"/>
        <dbReference type="ChEBI" id="CHEBI:456216"/>
        <dbReference type="EC" id="2.7.11.1"/>
    </reaction>
</comment>
<dbReference type="GO" id="GO:0004674">
    <property type="term" value="F:protein serine/threonine kinase activity"/>
    <property type="evidence" value="ECO:0007669"/>
    <property type="project" value="UniProtKB-KW"/>
</dbReference>
<keyword evidence="2" id="KW-0723">Serine/threonine-protein kinase</keyword>
<dbReference type="InterPro" id="IPR008271">
    <property type="entry name" value="Ser/Thr_kinase_AS"/>
</dbReference>
<evidence type="ECO:0000256" key="5">
    <source>
        <dbReference type="ARBA" id="ARBA00022777"/>
    </source>
</evidence>
<dbReference type="RefSeq" id="WP_154406445.1">
    <property type="nucleotide sequence ID" value="NZ_VUNR01000006.1"/>
</dbReference>
<keyword evidence="4 9" id="KW-0547">Nucleotide-binding</keyword>
<dbReference type="PROSITE" id="PS00108">
    <property type="entry name" value="PROTEIN_KINASE_ST"/>
    <property type="match status" value="1"/>
</dbReference>
<evidence type="ECO:0000313" key="15">
    <source>
        <dbReference type="Proteomes" id="UP000433181"/>
    </source>
</evidence>
<gene>
    <name evidence="14" type="primary">pknB</name>
    <name evidence="14" type="ORF">FYJ84_04670</name>
</gene>
<feature type="domain" description="Protein kinase" evidence="12">
    <location>
        <begin position="10"/>
        <end position="272"/>
    </location>
</feature>
<evidence type="ECO:0000256" key="11">
    <source>
        <dbReference type="SAM" id="Phobius"/>
    </source>
</evidence>
<keyword evidence="11" id="KW-1133">Transmembrane helix</keyword>
<dbReference type="Gene3D" id="1.10.510.10">
    <property type="entry name" value="Transferase(Phosphotransferase) domain 1"/>
    <property type="match status" value="1"/>
</dbReference>
<evidence type="ECO:0000256" key="3">
    <source>
        <dbReference type="ARBA" id="ARBA00022679"/>
    </source>
</evidence>
<evidence type="ECO:0000256" key="2">
    <source>
        <dbReference type="ARBA" id="ARBA00022527"/>
    </source>
</evidence>
<dbReference type="GeneID" id="96778199"/>
<dbReference type="FunFam" id="3.30.200.20:FF:000035">
    <property type="entry name" value="Serine/threonine protein kinase Stk1"/>
    <property type="match status" value="1"/>
</dbReference>
<comment type="catalytic activity">
    <reaction evidence="7">
        <text>L-threonyl-[protein] + ATP = O-phospho-L-threonyl-[protein] + ADP + H(+)</text>
        <dbReference type="Rhea" id="RHEA:46608"/>
        <dbReference type="Rhea" id="RHEA-COMP:11060"/>
        <dbReference type="Rhea" id="RHEA-COMP:11605"/>
        <dbReference type="ChEBI" id="CHEBI:15378"/>
        <dbReference type="ChEBI" id="CHEBI:30013"/>
        <dbReference type="ChEBI" id="CHEBI:30616"/>
        <dbReference type="ChEBI" id="CHEBI:61977"/>
        <dbReference type="ChEBI" id="CHEBI:456216"/>
        <dbReference type="EC" id="2.7.11.1"/>
    </reaction>
</comment>
<proteinExistence type="predicted"/>
<evidence type="ECO:0000259" key="13">
    <source>
        <dbReference type="PROSITE" id="PS51178"/>
    </source>
</evidence>
<evidence type="ECO:0000313" key="14">
    <source>
        <dbReference type="EMBL" id="MSU08282.1"/>
    </source>
</evidence>
<evidence type="ECO:0000256" key="4">
    <source>
        <dbReference type="ARBA" id="ARBA00022741"/>
    </source>
</evidence>
<dbReference type="Gene3D" id="3.30.10.20">
    <property type="match status" value="3"/>
</dbReference>
<evidence type="ECO:0000259" key="12">
    <source>
        <dbReference type="PROSITE" id="PS50011"/>
    </source>
</evidence>
<keyword evidence="15" id="KW-1185">Reference proteome</keyword>
<feature type="transmembrane region" description="Helical" evidence="11">
    <location>
        <begin position="337"/>
        <end position="357"/>
    </location>
</feature>
<sequence>MIQRVLARRYELQELIGGGGMADVYKAHDKLLDRAVAVKILHQQYANDAEFVEKFRREATGAAKLAHPNIVNIYDVGEEDGSQYIVMEYVSGPTLKEVIQQKGQLEPFEAVRIAREIASALESAHRNNLVHCDIKPHNILVMPDGHVKVTDFGIARAVSASTMTYSGSVMGSVHYFSPEQAKGTAITTKSDVYSLGVVLYEMLTGRLPYDGETPISIALKHLQEEPVPVRQLQPSIPPVLEAIVQKAMSKDPLTRPSSTELYDDLNQAKGMLAERNAGEGAAAQDPFATRVIPRITPEMMANQPEAAPQPRQKREYYQPEMPYVEEKETSIFKSKKFIAVLVGILMMGFFVGSFLSFGKFWSSAEVDVPDVVGKSSVVAQQMLEDKNLRVKLVESNDDSVPAGQVISQYPEAGARVKEQRLVTITISKGGEELTMPDLKSMSRSNAEEKLKKMGLKVGAVFEENAKEPAGTVINQDPRSGSKITKGQSVDITVSLGEKKKDLTVQNYAGLSVESAKSNLEANGLSLGGVTEEASSKPKGTVIGQSPAAGSTVTEGGSVSLVISSGRAAEPEKQPSAPTESPATAKQKTDASKLTIKLE</sequence>
<feature type="region of interest" description="Disordered" evidence="10">
    <location>
        <begin position="529"/>
        <end position="598"/>
    </location>
</feature>
<keyword evidence="11" id="KW-0472">Membrane</keyword>
<dbReference type="Proteomes" id="UP000433181">
    <property type="component" value="Unassembled WGS sequence"/>
</dbReference>
<dbReference type="SMART" id="SM00740">
    <property type="entry name" value="PASTA"/>
    <property type="match status" value="3"/>
</dbReference>
<dbReference type="InterPro" id="IPR011009">
    <property type="entry name" value="Kinase-like_dom_sf"/>
</dbReference>
<organism evidence="14 15">
    <name type="scientific">Anaerovibrio slackiae</name>
    <dbReference type="NCBI Taxonomy" id="2652309"/>
    <lineage>
        <taxon>Bacteria</taxon>
        <taxon>Bacillati</taxon>
        <taxon>Bacillota</taxon>
        <taxon>Negativicutes</taxon>
        <taxon>Selenomonadales</taxon>
        <taxon>Selenomonadaceae</taxon>
        <taxon>Anaerovibrio</taxon>
    </lineage>
</organism>
<dbReference type="Pfam" id="PF03793">
    <property type="entry name" value="PASTA"/>
    <property type="match status" value="3"/>
</dbReference>
<dbReference type="EMBL" id="VUNR01000006">
    <property type="protein sequence ID" value="MSU08282.1"/>
    <property type="molecule type" value="Genomic_DNA"/>
</dbReference>
<dbReference type="Pfam" id="PF00069">
    <property type="entry name" value="Pkinase"/>
    <property type="match status" value="1"/>
</dbReference>
<dbReference type="NCBIfam" id="NF033483">
    <property type="entry name" value="PknB_PASTA_kin"/>
    <property type="match status" value="1"/>
</dbReference>
<dbReference type="InterPro" id="IPR000719">
    <property type="entry name" value="Prot_kinase_dom"/>
</dbReference>
<feature type="domain" description="PASTA" evidence="13">
    <location>
        <begin position="362"/>
        <end position="428"/>
    </location>
</feature>
<dbReference type="InterPro" id="IPR017441">
    <property type="entry name" value="Protein_kinase_ATP_BS"/>
</dbReference>
<dbReference type="PROSITE" id="PS51178">
    <property type="entry name" value="PASTA"/>
    <property type="match status" value="3"/>
</dbReference>
<feature type="binding site" evidence="9">
    <location>
        <position position="39"/>
    </location>
    <ligand>
        <name>ATP</name>
        <dbReference type="ChEBI" id="CHEBI:30616"/>
    </ligand>
</feature>
<dbReference type="PROSITE" id="PS00107">
    <property type="entry name" value="PROTEIN_KINASE_ATP"/>
    <property type="match status" value="1"/>
</dbReference>
<dbReference type="CDD" id="cd06577">
    <property type="entry name" value="PASTA_pknB"/>
    <property type="match status" value="3"/>
</dbReference>
<dbReference type="FunFam" id="1.10.510.10:FF:000021">
    <property type="entry name" value="Serine/threonine protein kinase"/>
    <property type="match status" value="1"/>
</dbReference>
<dbReference type="PANTHER" id="PTHR43289:SF34">
    <property type="entry name" value="SERINE_THREONINE-PROTEIN KINASE YBDM-RELATED"/>
    <property type="match status" value="1"/>
</dbReference>
<feature type="domain" description="PASTA" evidence="13">
    <location>
        <begin position="429"/>
        <end position="495"/>
    </location>
</feature>
<dbReference type="EC" id="2.7.11.1" evidence="1"/>
<feature type="compositionally biased region" description="Polar residues" evidence="10">
    <location>
        <begin position="547"/>
        <end position="562"/>
    </location>
</feature>
<feature type="domain" description="PASTA" evidence="13">
    <location>
        <begin position="498"/>
        <end position="564"/>
    </location>
</feature>